<dbReference type="PRINTS" id="PR00039">
    <property type="entry name" value="HTHLYSR"/>
</dbReference>
<comment type="caution">
    <text evidence="6">The sequence shown here is derived from an EMBL/GenBank/DDBJ whole genome shotgun (WGS) entry which is preliminary data.</text>
</comment>
<dbReference type="PANTHER" id="PTHR30419:SF8">
    <property type="entry name" value="NITROGEN ASSIMILATION TRANSCRIPTIONAL ACTIVATOR-RELATED"/>
    <property type="match status" value="1"/>
</dbReference>
<dbReference type="InterPro" id="IPR050950">
    <property type="entry name" value="HTH-type_LysR_regulators"/>
</dbReference>
<feature type="domain" description="HTH lysR-type" evidence="5">
    <location>
        <begin position="11"/>
        <end position="68"/>
    </location>
</feature>
<organism evidence="6 7">
    <name type="scientific">Streptomyces coelicoflavus</name>
    <dbReference type="NCBI Taxonomy" id="285562"/>
    <lineage>
        <taxon>Bacteria</taxon>
        <taxon>Bacillati</taxon>
        <taxon>Actinomycetota</taxon>
        <taxon>Actinomycetes</taxon>
        <taxon>Kitasatosporales</taxon>
        <taxon>Streptomycetaceae</taxon>
        <taxon>Streptomyces</taxon>
    </lineage>
</organism>
<dbReference type="Gene3D" id="1.10.10.10">
    <property type="entry name" value="Winged helix-like DNA-binding domain superfamily/Winged helix DNA-binding domain"/>
    <property type="match status" value="1"/>
</dbReference>
<dbReference type="SUPFAM" id="SSF53850">
    <property type="entry name" value="Periplasmic binding protein-like II"/>
    <property type="match status" value="1"/>
</dbReference>
<name>A0A6N9UBA9_9ACTN</name>
<evidence type="ECO:0000256" key="4">
    <source>
        <dbReference type="ARBA" id="ARBA00023163"/>
    </source>
</evidence>
<evidence type="ECO:0000313" key="7">
    <source>
        <dbReference type="Proteomes" id="UP000469545"/>
    </source>
</evidence>
<dbReference type="Pfam" id="PF00126">
    <property type="entry name" value="HTH_1"/>
    <property type="match status" value="1"/>
</dbReference>
<keyword evidence="7" id="KW-1185">Reference proteome</keyword>
<keyword evidence="2" id="KW-0805">Transcription regulation</keyword>
<dbReference type="Pfam" id="PF03466">
    <property type="entry name" value="LysR_substrate"/>
    <property type="match status" value="1"/>
</dbReference>
<evidence type="ECO:0000256" key="3">
    <source>
        <dbReference type="ARBA" id="ARBA00023125"/>
    </source>
</evidence>
<keyword evidence="4" id="KW-0804">Transcription</keyword>
<dbReference type="InterPro" id="IPR036388">
    <property type="entry name" value="WH-like_DNA-bd_sf"/>
</dbReference>
<dbReference type="RefSeq" id="WP_164138100.1">
    <property type="nucleotide sequence ID" value="NZ_JAAGMB010000005.1"/>
</dbReference>
<protein>
    <submittedName>
        <fullName evidence="6">LysR family transcriptional regulator</fullName>
    </submittedName>
</protein>
<evidence type="ECO:0000259" key="5">
    <source>
        <dbReference type="PROSITE" id="PS50931"/>
    </source>
</evidence>
<evidence type="ECO:0000313" key="6">
    <source>
        <dbReference type="EMBL" id="NEB15037.1"/>
    </source>
</evidence>
<dbReference type="AlphaFoldDB" id="A0A6N9UBA9"/>
<gene>
    <name evidence="6" type="ORF">G3I46_00640</name>
</gene>
<dbReference type="GO" id="GO:0003677">
    <property type="term" value="F:DNA binding"/>
    <property type="evidence" value="ECO:0007669"/>
    <property type="project" value="UniProtKB-KW"/>
</dbReference>
<dbReference type="InterPro" id="IPR000847">
    <property type="entry name" value="LysR_HTH_N"/>
</dbReference>
<dbReference type="PROSITE" id="PS50931">
    <property type="entry name" value="HTH_LYSR"/>
    <property type="match status" value="1"/>
</dbReference>
<sequence length="319" mass="34708">MEMPRLLDGRLKFRHLVLIDALSRQGSVVGAAGELHVTQPAATRSLHELEDILGVPLFERGPRGVTPTVFGEAFTRHARAVLAQLTQAGRHVVELADADRGTVVVGTHLAGSNVLLPRAIAALKKERPYLTVIVREGSPEALLLELEAGRVDLVVGRLTAPSDERMERRKLYDESVEPVVRATHPLAGREGVELAELVDHPWILPGAETVLRREIEELFGRHGFALPLNRVETTSFLTIRQLLLETDVVAVLPSLIVRDDSRMVRLSVPLAQIGHSVGLTRSAARTLSPSAEALIRSLETVAGDMAAPSASRRESDDVV</sequence>
<dbReference type="GO" id="GO:0003700">
    <property type="term" value="F:DNA-binding transcription factor activity"/>
    <property type="evidence" value="ECO:0007669"/>
    <property type="project" value="InterPro"/>
</dbReference>
<dbReference type="InterPro" id="IPR005119">
    <property type="entry name" value="LysR_subst-bd"/>
</dbReference>
<dbReference type="Proteomes" id="UP000469545">
    <property type="component" value="Unassembled WGS sequence"/>
</dbReference>
<proteinExistence type="inferred from homology"/>
<dbReference type="InterPro" id="IPR036390">
    <property type="entry name" value="WH_DNA-bd_sf"/>
</dbReference>
<accession>A0A6N9UBA9</accession>
<comment type="similarity">
    <text evidence="1">Belongs to the LysR transcriptional regulatory family.</text>
</comment>
<dbReference type="EMBL" id="JAAGMB010000005">
    <property type="protein sequence ID" value="NEB15037.1"/>
    <property type="molecule type" value="Genomic_DNA"/>
</dbReference>
<dbReference type="Gene3D" id="3.40.190.290">
    <property type="match status" value="1"/>
</dbReference>
<reference evidence="6 7" key="1">
    <citation type="submission" date="2020-01" db="EMBL/GenBank/DDBJ databases">
        <title>Insect and environment-associated Actinomycetes.</title>
        <authorList>
            <person name="Currrie C."/>
            <person name="Chevrette M."/>
            <person name="Carlson C."/>
            <person name="Stubbendieck R."/>
            <person name="Wendt-Pienkowski E."/>
        </authorList>
    </citation>
    <scope>NUCLEOTIDE SEQUENCE [LARGE SCALE GENOMIC DNA]</scope>
    <source>
        <strain evidence="6 7">SID14172</strain>
    </source>
</reference>
<evidence type="ECO:0000256" key="1">
    <source>
        <dbReference type="ARBA" id="ARBA00009437"/>
    </source>
</evidence>
<dbReference type="GO" id="GO:0005829">
    <property type="term" value="C:cytosol"/>
    <property type="evidence" value="ECO:0007669"/>
    <property type="project" value="TreeGrafter"/>
</dbReference>
<keyword evidence="3" id="KW-0238">DNA-binding</keyword>
<dbReference type="SUPFAM" id="SSF46785">
    <property type="entry name" value="Winged helix' DNA-binding domain"/>
    <property type="match status" value="1"/>
</dbReference>
<evidence type="ECO:0000256" key="2">
    <source>
        <dbReference type="ARBA" id="ARBA00023015"/>
    </source>
</evidence>
<dbReference type="PANTHER" id="PTHR30419">
    <property type="entry name" value="HTH-TYPE TRANSCRIPTIONAL REGULATOR YBHD"/>
    <property type="match status" value="1"/>
</dbReference>